<evidence type="ECO:0000313" key="3">
    <source>
        <dbReference type="Proteomes" id="UP000061569"/>
    </source>
</evidence>
<dbReference type="Pfam" id="PF01402">
    <property type="entry name" value="RHH_1"/>
    <property type="match status" value="1"/>
</dbReference>
<evidence type="ECO:0000259" key="1">
    <source>
        <dbReference type="Pfam" id="PF01402"/>
    </source>
</evidence>
<dbReference type="EMBL" id="CP013140">
    <property type="protein sequence ID" value="ALN55988.1"/>
    <property type="molecule type" value="Genomic_DNA"/>
</dbReference>
<dbReference type="PATRIC" id="fig|69.6.peg.620"/>
<sequence>MKHQRMTLSLEAGEMAELEQMAKRGNSNKTEVIRRAVRIHMLLEQMRSEGKELHVQDQPDSRQLERLVFI</sequence>
<proteinExistence type="predicted"/>
<feature type="domain" description="Ribbon-helix-helix protein CopG" evidence="1">
    <location>
        <begin position="5"/>
        <end position="38"/>
    </location>
</feature>
<protein>
    <submittedName>
        <fullName evidence="2">Ribbon-helix-helix protein, CopG family</fullName>
    </submittedName>
</protein>
<evidence type="ECO:0000313" key="2">
    <source>
        <dbReference type="EMBL" id="ALN55988.1"/>
    </source>
</evidence>
<dbReference type="SUPFAM" id="SSF47598">
    <property type="entry name" value="Ribbon-helix-helix"/>
    <property type="match status" value="1"/>
</dbReference>
<dbReference type="AlphaFoldDB" id="A0A0S2DBT7"/>
<accession>A0A0S2DBT7</accession>
<dbReference type="STRING" id="69.GLE_0630"/>
<reference evidence="2 3" key="1">
    <citation type="submission" date="2015-11" db="EMBL/GenBank/DDBJ databases">
        <title>Genome sequences of Lysobacter enzymogenes strain C3 and Lysobacter antibioticus ATCC 29479.</title>
        <authorList>
            <person name="Kobayashi D.Y."/>
        </authorList>
    </citation>
    <scope>NUCLEOTIDE SEQUENCE [LARGE SCALE GENOMIC DNA]</scope>
    <source>
        <strain evidence="2 3">C3</strain>
    </source>
</reference>
<dbReference type="InterPro" id="IPR002145">
    <property type="entry name" value="CopG"/>
</dbReference>
<dbReference type="Proteomes" id="UP000061569">
    <property type="component" value="Chromosome"/>
</dbReference>
<dbReference type="KEGG" id="lez:GLE_0630"/>
<organism evidence="2 3">
    <name type="scientific">Lysobacter enzymogenes</name>
    <dbReference type="NCBI Taxonomy" id="69"/>
    <lineage>
        <taxon>Bacteria</taxon>
        <taxon>Pseudomonadati</taxon>
        <taxon>Pseudomonadota</taxon>
        <taxon>Gammaproteobacteria</taxon>
        <taxon>Lysobacterales</taxon>
        <taxon>Lysobacteraceae</taxon>
        <taxon>Lysobacter</taxon>
    </lineage>
</organism>
<dbReference type="InterPro" id="IPR010985">
    <property type="entry name" value="Ribbon_hlx_hlx"/>
</dbReference>
<gene>
    <name evidence="2" type="ORF">GLE_0630</name>
</gene>
<dbReference type="RefSeq" id="WP_057946174.1">
    <property type="nucleotide sequence ID" value="NZ_CP067396.1"/>
</dbReference>
<name>A0A0S2DBT7_LYSEN</name>
<dbReference type="GO" id="GO:0006355">
    <property type="term" value="P:regulation of DNA-templated transcription"/>
    <property type="evidence" value="ECO:0007669"/>
    <property type="project" value="InterPro"/>
</dbReference>